<gene>
    <name evidence="3" type="ORF">APR40_07340</name>
    <name evidence="2" type="ORF">BHS39_07345</name>
</gene>
<dbReference type="Gene3D" id="3.40.250.10">
    <property type="entry name" value="Rhodanese-like domain"/>
    <property type="match status" value="1"/>
</dbReference>
<dbReference type="PROSITE" id="PS50206">
    <property type="entry name" value="RHODANESE_3"/>
    <property type="match status" value="1"/>
</dbReference>
<dbReference type="InterPro" id="IPR036873">
    <property type="entry name" value="Rhodanese-like_dom_sf"/>
</dbReference>
<keyword evidence="4" id="KW-1185">Reference proteome</keyword>
<dbReference type="AlphaFoldDB" id="A0A2N0U2K3"/>
<dbReference type="OrthoDB" id="9800872at2"/>
<organism evidence="3 5">
    <name type="scientific">Salegentibacter salarius</name>
    <dbReference type="NCBI Taxonomy" id="435906"/>
    <lineage>
        <taxon>Bacteria</taxon>
        <taxon>Pseudomonadati</taxon>
        <taxon>Bacteroidota</taxon>
        <taxon>Flavobacteriia</taxon>
        <taxon>Flavobacteriales</taxon>
        <taxon>Flavobacteriaceae</taxon>
        <taxon>Salegentibacter</taxon>
    </lineage>
</organism>
<protein>
    <submittedName>
        <fullName evidence="3">Sulfurtransferase</fullName>
    </submittedName>
</protein>
<dbReference type="CDD" id="cd00158">
    <property type="entry name" value="RHOD"/>
    <property type="match status" value="1"/>
</dbReference>
<keyword evidence="3" id="KW-0808">Transferase</keyword>
<dbReference type="InterPro" id="IPR050229">
    <property type="entry name" value="GlpE_sulfurtransferase"/>
</dbReference>
<dbReference type="SMART" id="SM00450">
    <property type="entry name" value="RHOD"/>
    <property type="match status" value="1"/>
</dbReference>
<evidence type="ECO:0000313" key="5">
    <source>
        <dbReference type="Proteomes" id="UP000232533"/>
    </source>
</evidence>
<dbReference type="SUPFAM" id="SSF52821">
    <property type="entry name" value="Rhodanese/Cell cycle control phosphatase"/>
    <property type="match status" value="1"/>
</dbReference>
<reference evidence="3 5" key="1">
    <citation type="submission" date="2015-10" db="EMBL/GenBank/DDBJ databases">
        <title>Draft genome sequence of Salegentibacter salinarum KCTC 12975.</title>
        <authorList>
            <person name="Lin W."/>
            <person name="Zheng Q."/>
        </authorList>
    </citation>
    <scope>NUCLEOTIDE SEQUENCE [LARGE SCALE GENOMIC DNA]</scope>
    <source>
        <strain evidence="3 5">KCTC 12974</strain>
    </source>
</reference>
<dbReference type="EMBL" id="MJBR01000002">
    <property type="protein sequence ID" value="OEY73772.1"/>
    <property type="molecule type" value="Genomic_DNA"/>
</dbReference>
<dbReference type="PANTHER" id="PTHR43031">
    <property type="entry name" value="FAD-DEPENDENT OXIDOREDUCTASE"/>
    <property type="match status" value="1"/>
</dbReference>
<comment type="caution">
    <text evidence="3">The sequence shown here is derived from an EMBL/GenBank/DDBJ whole genome shotgun (WGS) entry which is preliminary data.</text>
</comment>
<feature type="domain" description="Rhodanese" evidence="1">
    <location>
        <begin position="8"/>
        <end position="92"/>
    </location>
</feature>
<dbReference type="GO" id="GO:0016740">
    <property type="term" value="F:transferase activity"/>
    <property type="evidence" value="ECO:0007669"/>
    <property type="project" value="UniProtKB-KW"/>
</dbReference>
<name>A0A2N0U2K3_9FLAO</name>
<dbReference type="Pfam" id="PF00581">
    <property type="entry name" value="Rhodanese"/>
    <property type="match status" value="1"/>
</dbReference>
<sequence length="94" mass="10336">MNREEIIKNNEGTIVDVRTHSEFMGGSVFGAVNIPLNEVPHRIDELKEMKAPLILCCASGNRSGQAENFLSRQGINCLNGGSWLEVNYLTSKTA</sequence>
<dbReference type="Proteomes" id="UP000176009">
    <property type="component" value="Unassembled WGS sequence"/>
</dbReference>
<proteinExistence type="predicted"/>
<dbReference type="EMBL" id="LKTR01000004">
    <property type="protein sequence ID" value="PKD21232.1"/>
    <property type="molecule type" value="Genomic_DNA"/>
</dbReference>
<evidence type="ECO:0000313" key="2">
    <source>
        <dbReference type="EMBL" id="OEY73772.1"/>
    </source>
</evidence>
<dbReference type="Proteomes" id="UP000232533">
    <property type="component" value="Unassembled WGS sequence"/>
</dbReference>
<evidence type="ECO:0000259" key="1">
    <source>
        <dbReference type="PROSITE" id="PS50206"/>
    </source>
</evidence>
<evidence type="ECO:0000313" key="4">
    <source>
        <dbReference type="Proteomes" id="UP000176009"/>
    </source>
</evidence>
<accession>A0A2N0U2K3</accession>
<dbReference type="RefSeq" id="WP_070052806.1">
    <property type="nucleotide sequence ID" value="NZ_FVZF01000010.1"/>
</dbReference>
<evidence type="ECO:0000313" key="3">
    <source>
        <dbReference type="EMBL" id="PKD21232.1"/>
    </source>
</evidence>
<dbReference type="InterPro" id="IPR001763">
    <property type="entry name" value="Rhodanese-like_dom"/>
</dbReference>
<reference evidence="2 4" key="2">
    <citation type="submission" date="2016-09" db="EMBL/GenBank/DDBJ databases">
        <title>Genome Sequence of Salegentibacter salarius,Isolated from a Marine Solar Saltern of the Yellow Sea in South Korea.</title>
        <authorList>
            <person name="Zheng Q."/>
            <person name="Liu Y."/>
        </authorList>
    </citation>
    <scope>NUCLEOTIDE SEQUENCE [LARGE SCALE GENOMIC DNA]</scope>
    <source>
        <strain evidence="2 4">KCTC 12974</strain>
    </source>
</reference>
<dbReference type="PANTHER" id="PTHR43031:SF18">
    <property type="entry name" value="RHODANESE-RELATED SULFURTRANSFERASES"/>
    <property type="match status" value="1"/>
</dbReference>